<evidence type="ECO:0000259" key="2">
    <source>
        <dbReference type="Pfam" id="PF14643"/>
    </source>
</evidence>
<dbReference type="EMBL" id="BSXW01000239">
    <property type="protein sequence ID" value="GMF16069.1"/>
    <property type="molecule type" value="Genomic_DNA"/>
</dbReference>
<dbReference type="InterPro" id="IPR027914">
    <property type="entry name" value="DUF4456"/>
</dbReference>
<dbReference type="Proteomes" id="UP001165083">
    <property type="component" value="Unassembled WGS sequence"/>
</dbReference>
<dbReference type="Pfam" id="PF14643">
    <property type="entry name" value="DUF4455"/>
    <property type="match status" value="2"/>
</dbReference>
<evidence type="ECO:0000313" key="4">
    <source>
        <dbReference type="EMBL" id="GMF16069.1"/>
    </source>
</evidence>
<feature type="domain" description="DUF4455" evidence="2">
    <location>
        <begin position="110"/>
        <end position="408"/>
    </location>
</feature>
<evidence type="ECO:0000313" key="5">
    <source>
        <dbReference type="Proteomes" id="UP001165083"/>
    </source>
</evidence>
<sequence>MSSEEATMALRSRAEVQLLNVLNQKKARSASSYLMEEQQKVLAEDEDESKQAQARRRIALEALPACSEEALIVSEVRQLEDDFFVVGAEDNQSVHTTDASPSQIEMNAVRRRERHMEAQMQYGEEVKVISEDVEAAIIRAADHVKEVLATTDAGIRVSIIALSNNELLLASDNENIQGMWRDLEAVCQRRTDEIARFAAQLDEIEQSRIHRVRVGLQRLTYVLMETAHALPPEVERIIEAEAYEVNTVVISNRRVYADLVGRIGMANVDVFLNARLAWKQIQVRWRHLRHDDAIAKFRTTLNSSLFTNPDERQHVLKQIRVFQEEVHSEQRLAVLKQLNDAGATLTSGQAKRFLEELVATQQFEEEKNQAFFLDLRGLHESKHDAARKLREALRLELHGFGAMAKEGAIEESKKTLTTLLGDNSMEDFFRAAGGLKNELDTLAKQLCTADLIYSANLEPVASSVGILLSALPLEAVMEKQGKEAERKAVQATLEKMRKASKGEIMSLLPSLQSQISMLINLDEMNDSFKGELGDIITQLEMIVQDTGSLQASYSSVPSPLKRTGSVSPVNSSGGRASSMKTVSRSPSVAAPASPKATRKSSAMFGTGSASKSKVSEEIQSSTVDLQAIRKVQRRLGTLVYASELGASWKKHLHFIADQLILQTHANHIVDEVISNECDNLIETRQQESRLLVEEIGKRMEQQSALLHDHVEKLVKYFLRVVLCMEESADKVKYINLSVMDLLDTLKENNEETLADLEMKFRQSCARLRHSPNDTILHDAFQQSSSLLMKIEGEYRVYDKRVRLAADSNVIAIAKHRAMYLQRLCDFFGMKQSSQPQIDETLNLDHFLSAQYIEQVLNPAMDIASDVSGAVLAKSQTASPNSELPLSEDNHFRTALGLELIVVLSLADLARDIVAQHEEEGRYHDEVTPTETSLANTDVSQGKESHHGGDDESGDVKLETSELLSKSVLNKVQTEFLVLNVPEDTVESTLATFRDAILTKYELDASATCEQTEETRDERHANSSMFLEERLRVHWPRKGRLDVQFYQPRMGELMNHKERQERHWRGIWQKVGDQQTAFTKKAEEALAHVEQARMMQINLQAQLPLQQSLAALQGLEVKTKKRLGVFKAESMEMLVTLGAATEGDLNSLLASCQDYIRACSSQLFPDLTSCEIISGCDYHPDEITAIKERLAAVETQARDKILEREKRIVYISDSQGEVLEMWQAFKTRYQTCMQSLAMKEGLGQKFGLPRRAAQERYRSEMNRCDARCNAINSLLTSLQSLIDEKKRDCHSEPLFEKHDFTGDVIRMLMQLRSKIYHRGMYFGFLKTPNQLEPKPVEFNPVFGQPDDDGRSIIRDHEVVDDEDRILAVPFLEFADKVSAECQDETKALYLQEGKTEDLPPSGVPTALEDYLSSQLEKAKAFVVQQEVSYREQVTLFAHLLTIVPGFVITNFTSQAKKRMGQFISEITSSFETQYQTWMNHKNEHTLELRPHLCSRNNLHLLQELEERESSRSKSTQMGLLHHRRLFLVGQIELSLVYEARLVGLCQSLMLILDSSVLSEDDLKPFSGDELPKLKRKSLKRLRKIARVIEMGDPREVKRTAAELQKLAQGGEPPRFPLRSWPSIPSFGLQSLWEEVKGDILARDAADQNLGSVVKGDHSIQSIVCTPLESNDGAYVGLLTPAHRALIRARDAAHADYSQLCRDETQKFLDQLHERLSDEVKWTLSWEKGTENMKRQQQQKSGDVI</sequence>
<protein>
    <submittedName>
        <fullName evidence="4">Unnamed protein product</fullName>
    </submittedName>
</protein>
<feature type="domain" description="DUF4456" evidence="3">
    <location>
        <begin position="1381"/>
        <end position="1582"/>
    </location>
</feature>
<dbReference type="PANTHER" id="PTHR21444">
    <property type="entry name" value="COILED-COIL DOMAIN-CONTAINING PROTEIN 180"/>
    <property type="match status" value="1"/>
</dbReference>
<keyword evidence="5" id="KW-1185">Reference proteome</keyword>
<name>A0A9W6TNV8_9STRA</name>
<evidence type="ECO:0000259" key="3">
    <source>
        <dbReference type="Pfam" id="PF14644"/>
    </source>
</evidence>
<feature type="region of interest" description="Disordered" evidence="1">
    <location>
        <begin position="553"/>
        <end position="610"/>
    </location>
</feature>
<gene>
    <name evidence="4" type="ORF">Plil01_000564700</name>
</gene>
<feature type="compositionally biased region" description="Polar residues" evidence="1">
    <location>
        <begin position="928"/>
        <end position="939"/>
    </location>
</feature>
<organism evidence="4 5">
    <name type="scientific">Phytophthora lilii</name>
    <dbReference type="NCBI Taxonomy" id="2077276"/>
    <lineage>
        <taxon>Eukaryota</taxon>
        <taxon>Sar</taxon>
        <taxon>Stramenopiles</taxon>
        <taxon>Oomycota</taxon>
        <taxon>Peronosporomycetes</taxon>
        <taxon>Peronosporales</taxon>
        <taxon>Peronosporaceae</taxon>
        <taxon>Phytophthora</taxon>
    </lineage>
</organism>
<dbReference type="InterPro" id="IPR028089">
    <property type="entry name" value="DUF4455"/>
</dbReference>
<feature type="region of interest" description="Disordered" evidence="1">
    <location>
        <begin position="919"/>
        <end position="955"/>
    </location>
</feature>
<dbReference type="PANTHER" id="PTHR21444:SF14">
    <property type="entry name" value="COILED-COIL DOMAIN-CONTAINING PROTEIN 180"/>
    <property type="match status" value="1"/>
</dbReference>
<dbReference type="OrthoDB" id="431588at2759"/>
<reference evidence="4" key="1">
    <citation type="submission" date="2023-04" db="EMBL/GenBank/DDBJ databases">
        <title>Phytophthora lilii NBRC 32176.</title>
        <authorList>
            <person name="Ichikawa N."/>
            <person name="Sato H."/>
            <person name="Tonouchi N."/>
        </authorList>
    </citation>
    <scope>NUCLEOTIDE SEQUENCE</scope>
    <source>
        <strain evidence="4">NBRC 32176</strain>
    </source>
</reference>
<feature type="compositionally biased region" description="Polar residues" evidence="1">
    <location>
        <begin position="564"/>
        <end position="584"/>
    </location>
</feature>
<evidence type="ECO:0000256" key="1">
    <source>
        <dbReference type="SAM" id="MobiDB-lite"/>
    </source>
</evidence>
<accession>A0A9W6TNV8</accession>
<proteinExistence type="predicted"/>
<feature type="domain" description="DUF4455" evidence="2">
    <location>
        <begin position="668"/>
        <end position="835"/>
    </location>
</feature>
<feature type="compositionally biased region" description="Basic and acidic residues" evidence="1">
    <location>
        <begin position="940"/>
        <end position="955"/>
    </location>
</feature>
<feature type="compositionally biased region" description="Low complexity" evidence="1">
    <location>
        <begin position="585"/>
        <end position="594"/>
    </location>
</feature>
<comment type="caution">
    <text evidence="4">The sequence shown here is derived from an EMBL/GenBank/DDBJ whole genome shotgun (WGS) entry which is preliminary data.</text>
</comment>
<dbReference type="Pfam" id="PF14644">
    <property type="entry name" value="DUF4456"/>
    <property type="match status" value="1"/>
</dbReference>